<dbReference type="OrthoDB" id="1747990at2759"/>
<evidence type="ECO:0000313" key="4">
    <source>
        <dbReference type="Proteomes" id="UP000436088"/>
    </source>
</evidence>
<dbReference type="Pfam" id="PF20522">
    <property type="entry name" value="DUF6737"/>
    <property type="match status" value="1"/>
</dbReference>
<keyword evidence="1" id="KW-1133">Transmembrane helix</keyword>
<evidence type="ECO:0000313" key="3">
    <source>
        <dbReference type="EMBL" id="KAE8676192.1"/>
    </source>
</evidence>
<sequence>MGTLSSLFPLTPSAVPKPLNNFAPKTHFYDPIFSATFTSKLQYKAVAFAGNPNDPKQKEYLFLDENGVVEDMDGYLDNLSLEYESVWDTKPSWCQPWTITLTGLLVITASWLILHSVVVTAFATLGICTWWYIFLYSYPKAYMEMISERRERVMNGAEDTFGMSKNE</sequence>
<gene>
    <name evidence="3" type="ORF">F3Y22_tig00111621pilonHSYRG00281</name>
</gene>
<proteinExistence type="predicted"/>
<dbReference type="EMBL" id="VEPZ02001387">
    <property type="protein sequence ID" value="KAE8676192.1"/>
    <property type="molecule type" value="Genomic_DNA"/>
</dbReference>
<dbReference type="PANTHER" id="PTHR36046">
    <property type="entry name" value="PROTEIN, PUTATIVE-RELATED"/>
    <property type="match status" value="1"/>
</dbReference>
<dbReference type="AlphaFoldDB" id="A0A6A2XKX5"/>
<evidence type="ECO:0000256" key="1">
    <source>
        <dbReference type="SAM" id="Phobius"/>
    </source>
</evidence>
<feature type="transmembrane region" description="Helical" evidence="1">
    <location>
        <begin position="120"/>
        <end position="139"/>
    </location>
</feature>
<accession>A0A6A2XKX5</accession>
<protein>
    <submittedName>
        <fullName evidence="3">F-box protein</fullName>
    </submittedName>
</protein>
<dbReference type="Proteomes" id="UP000436088">
    <property type="component" value="Unassembled WGS sequence"/>
</dbReference>
<comment type="caution">
    <text evidence="3">The sequence shown here is derived from an EMBL/GenBank/DDBJ whole genome shotgun (WGS) entry which is preliminary data.</text>
</comment>
<reference evidence="3" key="1">
    <citation type="submission" date="2019-09" db="EMBL/GenBank/DDBJ databases">
        <title>Draft genome information of white flower Hibiscus syriacus.</title>
        <authorList>
            <person name="Kim Y.-M."/>
        </authorList>
    </citation>
    <scope>NUCLEOTIDE SEQUENCE [LARGE SCALE GENOMIC DNA]</scope>
    <source>
        <strain evidence="3">YM2019G1</strain>
    </source>
</reference>
<keyword evidence="1" id="KW-0472">Membrane</keyword>
<dbReference type="GO" id="GO:0009507">
    <property type="term" value="C:chloroplast"/>
    <property type="evidence" value="ECO:0007669"/>
    <property type="project" value="TreeGrafter"/>
</dbReference>
<dbReference type="InterPro" id="IPR046625">
    <property type="entry name" value="DUF6737"/>
</dbReference>
<name>A0A6A2XKX5_HIBSY</name>
<organism evidence="3 4">
    <name type="scientific">Hibiscus syriacus</name>
    <name type="common">Rose of Sharon</name>
    <dbReference type="NCBI Taxonomy" id="106335"/>
    <lineage>
        <taxon>Eukaryota</taxon>
        <taxon>Viridiplantae</taxon>
        <taxon>Streptophyta</taxon>
        <taxon>Embryophyta</taxon>
        <taxon>Tracheophyta</taxon>
        <taxon>Spermatophyta</taxon>
        <taxon>Magnoliopsida</taxon>
        <taxon>eudicotyledons</taxon>
        <taxon>Gunneridae</taxon>
        <taxon>Pentapetalae</taxon>
        <taxon>rosids</taxon>
        <taxon>malvids</taxon>
        <taxon>Malvales</taxon>
        <taxon>Malvaceae</taxon>
        <taxon>Malvoideae</taxon>
        <taxon>Hibiscus</taxon>
    </lineage>
</organism>
<dbReference type="PANTHER" id="PTHR36046:SF1">
    <property type="entry name" value="DUF6737 DOMAIN-CONTAINING PROTEIN"/>
    <property type="match status" value="1"/>
</dbReference>
<keyword evidence="1" id="KW-0812">Transmembrane</keyword>
<feature type="domain" description="DUF6737" evidence="2">
    <location>
        <begin position="85"/>
        <end position="141"/>
    </location>
</feature>
<keyword evidence="4" id="KW-1185">Reference proteome</keyword>
<evidence type="ECO:0000259" key="2">
    <source>
        <dbReference type="Pfam" id="PF20522"/>
    </source>
</evidence>